<dbReference type="Proteomes" id="UP001211065">
    <property type="component" value="Unassembled WGS sequence"/>
</dbReference>
<feature type="region of interest" description="Disordered" evidence="1">
    <location>
        <begin position="91"/>
        <end position="120"/>
    </location>
</feature>
<evidence type="ECO:0000313" key="2">
    <source>
        <dbReference type="EMBL" id="KAJ3216556.1"/>
    </source>
</evidence>
<protein>
    <submittedName>
        <fullName evidence="2">Uncharacterized protein</fullName>
    </submittedName>
</protein>
<gene>
    <name evidence="2" type="ORF">HK099_005833</name>
</gene>
<evidence type="ECO:0000313" key="3">
    <source>
        <dbReference type="Proteomes" id="UP001211065"/>
    </source>
</evidence>
<organism evidence="2 3">
    <name type="scientific">Clydaea vesicula</name>
    <dbReference type="NCBI Taxonomy" id="447962"/>
    <lineage>
        <taxon>Eukaryota</taxon>
        <taxon>Fungi</taxon>
        <taxon>Fungi incertae sedis</taxon>
        <taxon>Chytridiomycota</taxon>
        <taxon>Chytridiomycota incertae sedis</taxon>
        <taxon>Chytridiomycetes</taxon>
        <taxon>Lobulomycetales</taxon>
        <taxon>Lobulomycetaceae</taxon>
        <taxon>Clydaea</taxon>
    </lineage>
</organism>
<accession>A0AAD5TYM5</accession>
<dbReference type="AlphaFoldDB" id="A0AAD5TYM5"/>
<name>A0AAD5TYM5_9FUNG</name>
<evidence type="ECO:0000256" key="1">
    <source>
        <dbReference type="SAM" id="MobiDB-lite"/>
    </source>
</evidence>
<feature type="compositionally biased region" description="Polar residues" evidence="1">
    <location>
        <begin position="108"/>
        <end position="120"/>
    </location>
</feature>
<dbReference type="EMBL" id="JADGJW010000473">
    <property type="protein sequence ID" value="KAJ3216556.1"/>
    <property type="molecule type" value="Genomic_DNA"/>
</dbReference>
<comment type="caution">
    <text evidence="2">The sequence shown here is derived from an EMBL/GenBank/DDBJ whole genome shotgun (WGS) entry which is preliminary data.</text>
</comment>
<feature type="compositionally biased region" description="Acidic residues" evidence="1">
    <location>
        <begin position="91"/>
        <end position="106"/>
    </location>
</feature>
<sequence length="194" mass="22012">MVVAKAKSDCEYITSPLFVHVDRRFQVGPTVLVELNDENKTFVSALTAETANELNPKEVVALPQFDNDFEEEANAENLPANSSNSHVAVLEDEQSTDEDDDEDDEIINPNQERPISIQDNNRPFNFNFNYTANTTSSTNSTSIRPIIYNLETFYNFNNSHMKEDKNGDKFFNLSTTCENNLSIFKNVNNEIIGR</sequence>
<proteinExistence type="predicted"/>
<reference evidence="2" key="1">
    <citation type="submission" date="2020-05" db="EMBL/GenBank/DDBJ databases">
        <title>Phylogenomic resolution of chytrid fungi.</title>
        <authorList>
            <person name="Stajich J.E."/>
            <person name="Amses K."/>
            <person name="Simmons R."/>
            <person name="Seto K."/>
            <person name="Myers J."/>
            <person name="Bonds A."/>
            <person name="Quandt C.A."/>
            <person name="Barry K."/>
            <person name="Liu P."/>
            <person name="Grigoriev I."/>
            <person name="Longcore J.E."/>
            <person name="James T.Y."/>
        </authorList>
    </citation>
    <scope>NUCLEOTIDE SEQUENCE</scope>
    <source>
        <strain evidence="2">JEL0476</strain>
    </source>
</reference>
<keyword evidence="3" id="KW-1185">Reference proteome</keyword>